<reference evidence="3" key="1">
    <citation type="journal article" date="2012" name="J. Bacteriol.">
        <title>Genome Sequence of Streptomyces auratus Strain AGR0001, a Phoslactomycin-Producing Actinomycete.</title>
        <authorList>
            <person name="Han X."/>
            <person name="Li M."/>
            <person name="Ding Z."/>
            <person name="Zhao J."/>
            <person name="Ji K."/>
            <person name="Wen M."/>
            <person name="Lu T."/>
        </authorList>
    </citation>
    <scope>NUCLEOTIDE SEQUENCE</scope>
    <source>
        <strain evidence="3">AGR0001</strain>
    </source>
</reference>
<dbReference type="InterPro" id="IPR006311">
    <property type="entry name" value="TAT_signal"/>
</dbReference>
<dbReference type="PROSITE" id="PS51318">
    <property type="entry name" value="TAT"/>
    <property type="match status" value="1"/>
</dbReference>
<dbReference type="AlphaFoldDB" id="A0A8B1NSW8"/>
<reference evidence="3" key="2">
    <citation type="submission" date="2021-04" db="EMBL/GenBank/DDBJ databases">
        <authorList>
            <person name="Wen M.-L."/>
            <person name="Han X.-L."/>
            <person name="Xiong J."/>
        </authorList>
    </citation>
    <scope>NUCLEOTIDE SEQUENCE</scope>
    <source>
        <strain evidence="3">AGR0001</strain>
    </source>
</reference>
<feature type="region of interest" description="Disordered" evidence="1">
    <location>
        <begin position="224"/>
        <end position="254"/>
    </location>
</feature>
<keyword evidence="4" id="KW-1185">Reference proteome</keyword>
<evidence type="ECO:0000256" key="1">
    <source>
        <dbReference type="SAM" id="MobiDB-lite"/>
    </source>
</evidence>
<proteinExistence type="predicted"/>
<dbReference type="RefSeq" id="WP_144044271.1">
    <property type="nucleotide sequence ID" value="NZ_CP072931.1"/>
</dbReference>
<organism evidence="3 4">
    <name type="scientific">Streptomyces auratus AGR0001</name>
    <dbReference type="NCBI Taxonomy" id="1160718"/>
    <lineage>
        <taxon>Bacteria</taxon>
        <taxon>Bacillati</taxon>
        <taxon>Actinomycetota</taxon>
        <taxon>Actinomycetes</taxon>
        <taxon>Kitasatosporales</taxon>
        <taxon>Streptomycetaceae</taxon>
        <taxon>Streptomyces</taxon>
    </lineage>
</organism>
<gene>
    <name evidence="3" type="ORF">SU9_004775</name>
</gene>
<dbReference type="Proteomes" id="UP000009036">
    <property type="component" value="Chromosome"/>
</dbReference>
<evidence type="ECO:0000313" key="3">
    <source>
        <dbReference type="EMBL" id="QTZ90862.1"/>
    </source>
</evidence>
<name>A0A8B1NSW8_9ACTN</name>
<evidence type="ECO:0000256" key="2">
    <source>
        <dbReference type="SAM" id="SignalP"/>
    </source>
</evidence>
<keyword evidence="2" id="KW-0732">Signal</keyword>
<dbReference type="KEGG" id="sauh:SU9_004775"/>
<dbReference type="OrthoDB" id="4314774at2"/>
<evidence type="ECO:0000313" key="4">
    <source>
        <dbReference type="Proteomes" id="UP000009036"/>
    </source>
</evidence>
<dbReference type="EMBL" id="CP072931">
    <property type="protein sequence ID" value="QTZ90862.1"/>
    <property type="molecule type" value="Genomic_DNA"/>
</dbReference>
<feature type="region of interest" description="Disordered" evidence="1">
    <location>
        <begin position="135"/>
        <end position="158"/>
    </location>
</feature>
<dbReference type="Gene3D" id="2.170.15.10">
    <property type="entry name" value="Proaerolysin, chain A, domain 3"/>
    <property type="match status" value="1"/>
</dbReference>
<feature type="chain" id="PRO_5032881268" description="Secreted protein" evidence="2">
    <location>
        <begin position="43"/>
        <end position="347"/>
    </location>
</feature>
<sequence length="347" mass="36627">MSRTPCTDAARGRRRRSVVAGALATTVLSSLALIGSPTPAHADDGQQANVDEKLYQNEQDVLTAMEKWAPVKPSESVMGYPKGLDRDKDGNVKAITLADVQPKYDPAEAVKNAELAAAQYAADTKNPAPLRASAEHLSTGWPGSKAANGPDIRPNTKNDVVGGQPAEQYCNMVNKDPDHAAFGQTAPCIFVGKVDEKWPVRGSTDGVAGGGTLSYKVSGSVTDEKSTTEGWSAGGKISPKITGTPAGDKGGAGGEIGGEVSFTYSYSSTSLKRVMNTLETSVQIEVPNDKKGYLEGRANGAYYTGYIVVRDIDSNNQESLVAIPARAYVQAPDTTSPQTWFKRLTPA</sequence>
<accession>A0A8B1NSW8</accession>
<evidence type="ECO:0008006" key="5">
    <source>
        <dbReference type="Google" id="ProtNLM"/>
    </source>
</evidence>
<feature type="signal peptide" evidence="2">
    <location>
        <begin position="1"/>
        <end position="42"/>
    </location>
</feature>
<protein>
    <recommendedName>
        <fullName evidence="5">Secreted protein</fullName>
    </recommendedName>
</protein>